<comment type="caution">
    <text evidence="11">The sequence shown here is derived from an EMBL/GenBank/DDBJ whole genome shotgun (WGS) entry which is preliminary data.</text>
</comment>
<dbReference type="InterPro" id="IPR018120">
    <property type="entry name" value="Glyco_hydro_1_AS"/>
</dbReference>
<keyword evidence="7 10" id="KW-0326">Glycosidase</keyword>
<accession>A0ABT8L9M3</accession>
<dbReference type="InterPro" id="IPR017853">
    <property type="entry name" value="GH"/>
</dbReference>
<dbReference type="Pfam" id="PF00232">
    <property type="entry name" value="Glyco_hydro_1"/>
    <property type="match status" value="1"/>
</dbReference>
<dbReference type="PANTHER" id="PTHR10353">
    <property type="entry name" value="GLYCOSYL HYDROLASE"/>
    <property type="match status" value="1"/>
</dbReference>
<dbReference type="PRINTS" id="PR00131">
    <property type="entry name" value="GLHYDRLASE1"/>
</dbReference>
<comment type="catalytic activity">
    <reaction evidence="1 10">
        <text>Hydrolysis of terminal, non-reducing beta-D-glucosyl residues with release of beta-D-glucose.</text>
        <dbReference type="EC" id="3.2.1.21"/>
    </reaction>
</comment>
<keyword evidence="5" id="KW-0136">Cellulose degradation</keyword>
<keyword evidence="6" id="KW-0119">Carbohydrate metabolism</keyword>
<dbReference type="GO" id="GO:0008422">
    <property type="term" value="F:beta-glucosidase activity"/>
    <property type="evidence" value="ECO:0007669"/>
    <property type="project" value="UniProtKB-EC"/>
</dbReference>
<evidence type="ECO:0000256" key="1">
    <source>
        <dbReference type="ARBA" id="ARBA00000448"/>
    </source>
</evidence>
<dbReference type="Proteomes" id="UP001172083">
    <property type="component" value="Unassembled WGS sequence"/>
</dbReference>
<sequence>MIISSADFGERFDWGVSTAAYQIEGAAKKDGKGPSIWDEFTRIKGNIQDGRNGDHSCDFYHLFQTDIDLMRQMHIKNFRLSLSWPRILPEGIGSVNQKGIDFYHRVFDYCLEAGIKPWVTLYHWDLPHQLELRGGWTNRDIISWFQDYIALCVQEFGDKVNHWMILNEPMVFVGAGYFLGVHAPGKKGMKNFLPAVHHATLAQAMGAEVVRSISPGAEIGTTYSCSYVEPYSHKVSDVNAAIRVDALLNRLFIEPALGLGYPTKELTVLNRIEKYMKSGDEDRMKANFDFIGIQNYTREIVKFAPFVPFIKAKLVKAEKRGVKTTLMGWEIFPPCVYKMLKKYDSYDGIKKLIITENGVAFSDTPIAGKVMDESRVNYLKDHIAQVLRAKKEGVKVAGYFVWTLLDNFEWAEGYDPRFGLIYVDFQSQKRIIKSSGEWYKNFLDS</sequence>
<dbReference type="Gene3D" id="3.20.20.80">
    <property type="entry name" value="Glycosidases"/>
    <property type="match status" value="1"/>
</dbReference>
<evidence type="ECO:0000256" key="5">
    <source>
        <dbReference type="ARBA" id="ARBA00023001"/>
    </source>
</evidence>
<evidence type="ECO:0000256" key="9">
    <source>
        <dbReference type="PROSITE-ProRule" id="PRU10055"/>
    </source>
</evidence>
<evidence type="ECO:0000313" key="12">
    <source>
        <dbReference type="Proteomes" id="UP001172083"/>
    </source>
</evidence>
<keyword evidence="4 10" id="KW-0378">Hydrolase</keyword>
<evidence type="ECO:0000313" key="11">
    <source>
        <dbReference type="EMBL" id="MDN5214447.1"/>
    </source>
</evidence>
<dbReference type="SUPFAM" id="SSF51445">
    <property type="entry name" value="(Trans)glycosidases"/>
    <property type="match status" value="1"/>
</dbReference>
<evidence type="ECO:0000256" key="7">
    <source>
        <dbReference type="ARBA" id="ARBA00023295"/>
    </source>
</evidence>
<dbReference type="PANTHER" id="PTHR10353:SF36">
    <property type="entry name" value="LP05116P"/>
    <property type="match status" value="1"/>
</dbReference>
<dbReference type="EMBL" id="JAUJEB010000004">
    <property type="protein sequence ID" value="MDN5214447.1"/>
    <property type="molecule type" value="Genomic_DNA"/>
</dbReference>
<evidence type="ECO:0000256" key="8">
    <source>
        <dbReference type="ARBA" id="ARBA00023326"/>
    </source>
</evidence>
<organism evidence="11 12">
    <name type="scientific">Agaribacillus aureus</name>
    <dbReference type="NCBI Taxonomy" id="3051825"/>
    <lineage>
        <taxon>Bacteria</taxon>
        <taxon>Pseudomonadati</taxon>
        <taxon>Bacteroidota</taxon>
        <taxon>Cytophagia</taxon>
        <taxon>Cytophagales</taxon>
        <taxon>Splendidivirgaceae</taxon>
        <taxon>Agaribacillus</taxon>
    </lineage>
</organism>
<proteinExistence type="inferred from homology"/>
<protein>
    <recommendedName>
        <fullName evidence="3 10">Beta-glucosidase</fullName>
        <ecNumber evidence="3 10">3.2.1.21</ecNumber>
    </recommendedName>
</protein>
<dbReference type="InterPro" id="IPR033132">
    <property type="entry name" value="GH_1_N_CS"/>
</dbReference>
<dbReference type="InterPro" id="IPR001360">
    <property type="entry name" value="Glyco_hydro_1"/>
</dbReference>
<comment type="similarity">
    <text evidence="2 10">Belongs to the glycosyl hydrolase 1 family.</text>
</comment>
<evidence type="ECO:0000256" key="4">
    <source>
        <dbReference type="ARBA" id="ARBA00022801"/>
    </source>
</evidence>
<evidence type="ECO:0000256" key="3">
    <source>
        <dbReference type="ARBA" id="ARBA00012744"/>
    </source>
</evidence>
<keyword evidence="12" id="KW-1185">Reference proteome</keyword>
<evidence type="ECO:0000256" key="6">
    <source>
        <dbReference type="ARBA" id="ARBA00023277"/>
    </source>
</evidence>
<gene>
    <name evidence="11" type="ORF">QQ020_20370</name>
</gene>
<dbReference type="PROSITE" id="PS00572">
    <property type="entry name" value="GLYCOSYL_HYDROL_F1_1"/>
    <property type="match status" value="1"/>
</dbReference>
<dbReference type="RefSeq" id="WP_346759780.1">
    <property type="nucleotide sequence ID" value="NZ_JAUJEB010000004.1"/>
</dbReference>
<feature type="active site" description="Nucleophile" evidence="9">
    <location>
        <position position="356"/>
    </location>
</feature>
<dbReference type="PROSITE" id="PS00653">
    <property type="entry name" value="GLYCOSYL_HYDROL_F1_2"/>
    <property type="match status" value="1"/>
</dbReference>
<evidence type="ECO:0000256" key="2">
    <source>
        <dbReference type="ARBA" id="ARBA00010838"/>
    </source>
</evidence>
<reference evidence="11" key="1">
    <citation type="submission" date="2023-06" db="EMBL/GenBank/DDBJ databases">
        <title>Genomic of Agaribacillus aureum.</title>
        <authorList>
            <person name="Wang G."/>
        </authorList>
    </citation>
    <scope>NUCLEOTIDE SEQUENCE</scope>
    <source>
        <strain evidence="11">BMA12</strain>
    </source>
</reference>
<name>A0ABT8L9M3_9BACT</name>
<dbReference type="InterPro" id="IPR017736">
    <property type="entry name" value="Glyco_hydro_1_beta-glucosidase"/>
</dbReference>
<keyword evidence="8" id="KW-0624">Polysaccharide degradation</keyword>
<evidence type="ECO:0000256" key="10">
    <source>
        <dbReference type="RuleBase" id="RU361175"/>
    </source>
</evidence>
<dbReference type="NCBIfam" id="TIGR03356">
    <property type="entry name" value="BGL"/>
    <property type="match status" value="1"/>
</dbReference>
<dbReference type="EC" id="3.2.1.21" evidence="3 10"/>